<dbReference type="Gene3D" id="3.90.550.10">
    <property type="entry name" value="Spore Coat Polysaccharide Biosynthesis Protein SpsA, Chain A"/>
    <property type="match status" value="1"/>
</dbReference>
<evidence type="ECO:0000256" key="2">
    <source>
        <dbReference type="ARBA" id="ARBA00022676"/>
    </source>
</evidence>
<dbReference type="Proteomes" id="UP000002892">
    <property type="component" value="Chromosome"/>
</dbReference>
<accession>I4DBT0</accession>
<dbReference type="SUPFAM" id="SSF53448">
    <property type="entry name" value="Nucleotide-diphospho-sugar transferases"/>
    <property type="match status" value="1"/>
</dbReference>
<feature type="transmembrane region" description="Helical" evidence="7">
    <location>
        <begin position="227"/>
        <end position="250"/>
    </location>
</feature>
<dbReference type="OrthoDB" id="9807778at2"/>
<protein>
    <submittedName>
        <fullName evidence="9">Glycosyl transferase</fullName>
    </submittedName>
</protein>
<evidence type="ECO:0000313" key="10">
    <source>
        <dbReference type="Proteomes" id="UP000002892"/>
    </source>
</evidence>
<feature type="domain" description="Glycosyltransferase 2-like" evidence="8">
    <location>
        <begin position="6"/>
        <end position="147"/>
    </location>
</feature>
<keyword evidence="3 9" id="KW-0808">Transferase</keyword>
<evidence type="ECO:0000256" key="7">
    <source>
        <dbReference type="SAM" id="Phobius"/>
    </source>
</evidence>
<keyword evidence="5 7" id="KW-1133">Transmembrane helix</keyword>
<feature type="transmembrane region" description="Helical" evidence="7">
    <location>
        <begin position="262"/>
        <end position="290"/>
    </location>
</feature>
<organism evidence="9 10">
    <name type="scientific">Desulfosporosinus acidiphilus (strain DSM 22704 / JCM 16185 / SJ4)</name>
    <dbReference type="NCBI Taxonomy" id="646529"/>
    <lineage>
        <taxon>Bacteria</taxon>
        <taxon>Bacillati</taxon>
        <taxon>Bacillota</taxon>
        <taxon>Clostridia</taxon>
        <taxon>Eubacteriales</taxon>
        <taxon>Desulfitobacteriaceae</taxon>
        <taxon>Desulfosporosinus</taxon>
    </lineage>
</organism>
<keyword evidence="2" id="KW-0328">Glycosyltransferase</keyword>
<dbReference type="InterPro" id="IPR001173">
    <property type="entry name" value="Glyco_trans_2-like"/>
</dbReference>
<dbReference type="Pfam" id="PF00535">
    <property type="entry name" value="Glycos_transf_2"/>
    <property type="match status" value="1"/>
</dbReference>
<reference evidence="9 10" key="1">
    <citation type="journal article" date="2012" name="J. Bacteriol.">
        <title>Complete genome sequences of Desulfosporosinus orientis DSM765T, Desulfosporosinus youngiae DSM17734T, Desulfosporosinus meridiei DSM13257T, and Desulfosporosinus acidiphilus DSM22704T.</title>
        <authorList>
            <person name="Pester M."/>
            <person name="Brambilla E."/>
            <person name="Alazard D."/>
            <person name="Rattei T."/>
            <person name="Weinmaier T."/>
            <person name="Han J."/>
            <person name="Lucas S."/>
            <person name="Lapidus A."/>
            <person name="Cheng J.F."/>
            <person name="Goodwin L."/>
            <person name="Pitluck S."/>
            <person name="Peters L."/>
            <person name="Ovchinnikova G."/>
            <person name="Teshima H."/>
            <person name="Detter J.C."/>
            <person name="Han C.S."/>
            <person name="Tapia R."/>
            <person name="Land M.L."/>
            <person name="Hauser L."/>
            <person name="Kyrpides N.C."/>
            <person name="Ivanova N.N."/>
            <person name="Pagani I."/>
            <person name="Huntmann M."/>
            <person name="Wei C.L."/>
            <person name="Davenport K.W."/>
            <person name="Daligault H."/>
            <person name="Chain P.S."/>
            <person name="Chen A."/>
            <person name="Mavromatis K."/>
            <person name="Markowitz V."/>
            <person name="Szeto E."/>
            <person name="Mikhailova N."/>
            <person name="Pati A."/>
            <person name="Wagner M."/>
            <person name="Woyke T."/>
            <person name="Ollivier B."/>
            <person name="Klenk H.P."/>
            <person name="Spring S."/>
            <person name="Loy A."/>
        </authorList>
    </citation>
    <scope>NUCLEOTIDE SEQUENCE [LARGE SCALE GENOMIC DNA]</scope>
    <source>
        <strain evidence="10">DSM 22704 / JCM 16185 / SJ4</strain>
    </source>
</reference>
<dbReference type="eggNOG" id="COG1215">
    <property type="taxonomic scope" value="Bacteria"/>
</dbReference>
<dbReference type="PANTHER" id="PTHR48090:SF1">
    <property type="entry name" value="PROPHAGE BACTOPRENOL GLUCOSYL TRANSFERASE HOMOLOG"/>
    <property type="match status" value="1"/>
</dbReference>
<evidence type="ECO:0000256" key="1">
    <source>
        <dbReference type="ARBA" id="ARBA00004141"/>
    </source>
</evidence>
<dbReference type="PANTHER" id="PTHR48090">
    <property type="entry name" value="UNDECAPRENYL-PHOSPHATE 4-DEOXY-4-FORMAMIDO-L-ARABINOSE TRANSFERASE-RELATED"/>
    <property type="match status" value="1"/>
</dbReference>
<dbReference type="GO" id="GO:0005886">
    <property type="term" value="C:plasma membrane"/>
    <property type="evidence" value="ECO:0007669"/>
    <property type="project" value="TreeGrafter"/>
</dbReference>
<dbReference type="InterPro" id="IPR029044">
    <property type="entry name" value="Nucleotide-diphossugar_trans"/>
</dbReference>
<dbReference type="RefSeq" id="WP_014829238.1">
    <property type="nucleotide sequence ID" value="NC_018068.1"/>
</dbReference>
<evidence type="ECO:0000259" key="8">
    <source>
        <dbReference type="Pfam" id="PF00535"/>
    </source>
</evidence>
<keyword evidence="4 7" id="KW-0812">Transmembrane</keyword>
<dbReference type="GO" id="GO:0016757">
    <property type="term" value="F:glycosyltransferase activity"/>
    <property type="evidence" value="ECO:0007669"/>
    <property type="project" value="UniProtKB-KW"/>
</dbReference>
<name>I4DBT0_DESAJ</name>
<keyword evidence="6 7" id="KW-0472">Membrane</keyword>
<comment type="subcellular location">
    <subcellularLocation>
        <location evidence="1">Membrane</location>
        <topology evidence="1">Multi-pass membrane protein</topology>
    </subcellularLocation>
</comment>
<sequence length="313" mass="35078">MKKLISIVIPIYNEAEHLKDSIILIVNQVNNLGIPFELIFIDDGSKDASWNIIMELHTIIPQIRAYRLSRNFGKEQALCAGLEKAEGDGVIIMDADLQHPPKLIKDMIEAWKCGAEIVECIKVSRGDEPYINKIGSRLFYAMLKLFSGYSLNGASDYKLMDRKVVNEWKKMDERNVFFRGMAAWLGFRVEKIPFSVDKRAGGKSTWSVKNLVKLGIKAIVSFSTIPLRIVSVLGVSFLLAAILMIIQTLYMKFSGNAVTGFTTVIVLLLIIGSVLMISLGVIGEYIAAIYNEVKHRPRFIISEGTEKKSEIKS</sequence>
<dbReference type="HOGENOM" id="CLU_033536_0_1_9"/>
<proteinExistence type="predicted"/>
<dbReference type="CDD" id="cd04187">
    <property type="entry name" value="DPM1_like_bac"/>
    <property type="match status" value="1"/>
</dbReference>
<keyword evidence="10" id="KW-1185">Reference proteome</keyword>
<gene>
    <name evidence="9" type="ordered locus">Desaci_4410</name>
</gene>
<evidence type="ECO:0000256" key="3">
    <source>
        <dbReference type="ARBA" id="ARBA00022679"/>
    </source>
</evidence>
<dbReference type="AlphaFoldDB" id="I4DBT0"/>
<dbReference type="KEGG" id="dai:Desaci_4410"/>
<evidence type="ECO:0000256" key="6">
    <source>
        <dbReference type="ARBA" id="ARBA00023136"/>
    </source>
</evidence>
<dbReference type="STRING" id="646529.Desaci_4410"/>
<evidence type="ECO:0000256" key="5">
    <source>
        <dbReference type="ARBA" id="ARBA00022989"/>
    </source>
</evidence>
<evidence type="ECO:0000256" key="4">
    <source>
        <dbReference type="ARBA" id="ARBA00022692"/>
    </source>
</evidence>
<dbReference type="InterPro" id="IPR050256">
    <property type="entry name" value="Glycosyltransferase_2"/>
</dbReference>
<dbReference type="EMBL" id="CP003639">
    <property type="protein sequence ID" value="AFM43254.1"/>
    <property type="molecule type" value="Genomic_DNA"/>
</dbReference>
<evidence type="ECO:0000313" key="9">
    <source>
        <dbReference type="EMBL" id="AFM43254.1"/>
    </source>
</evidence>